<gene>
    <name evidence="1" type="ORF">B296_00041683</name>
</gene>
<dbReference type="AlphaFoldDB" id="A0A426YZZ2"/>
<proteinExistence type="predicted"/>
<dbReference type="EMBL" id="AMZH03009222">
    <property type="protein sequence ID" value="RRT57307.1"/>
    <property type="molecule type" value="Genomic_DNA"/>
</dbReference>
<accession>A0A426YZZ2</accession>
<reference evidence="1 2" key="1">
    <citation type="journal article" date="2014" name="Agronomy (Basel)">
        <title>A Draft Genome Sequence for Ensete ventricosum, the Drought-Tolerant Tree Against Hunger.</title>
        <authorList>
            <person name="Harrison J."/>
            <person name="Moore K.A."/>
            <person name="Paszkiewicz K."/>
            <person name="Jones T."/>
            <person name="Grant M."/>
            <person name="Ambacheew D."/>
            <person name="Muzemil S."/>
            <person name="Studholme D.J."/>
        </authorList>
    </citation>
    <scope>NUCLEOTIDE SEQUENCE [LARGE SCALE GENOMIC DNA]</scope>
</reference>
<evidence type="ECO:0000313" key="2">
    <source>
        <dbReference type="Proteomes" id="UP000287651"/>
    </source>
</evidence>
<evidence type="ECO:0000313" key="1">
    <source>
        <dbReference type="EMBL" id="RRT57307.1"/>
    </source>
</evidence>
<sequence length="143" mass="16133">MRTRVEEQDCGHYCRFHHDYGHDTEECYNLKNQIEDLIRRGHLDRYIRKPCESSLRSKGPVERRVDVIIGGPNTGDDSSSARKAYARAEYFKISKIPRLENSRADALDRSASADIAGVLLAIPSLHRLTVAIVETATTVAHPD</sequence>
<name>A0A426YZZ2_ENSVE</name>
<evidence type="ECO:0008006" key="3">
    <source>
        <dbReference type="Google" id="ProtNLM"/>
    </source>
</evidence>
<comment type="caution">
    <text evidence="1">The sequence shown here is derived from an EMBL/GenBank/DDBJ whole genome shotgun (WGS) entry which is preliminary data.</text>
</comment>
<organism evidence="1 2">
    <name type="scientific">Ensete ventricosum</name>
    <name type="common">Abyssinian banana</name>
    <name type="synonym">Musa ensete</name>
    <dbReference type="NCBI Taxonomy" id="4639"/>
    <lineage>
        <taxon>Eukaryota</taxon>
        <taxon>Viridiplantae</taxon>
        <taxon>Streptophyta</taxon>
        <taxon>Embryophyta</taxon>
        <taxon>Tracheophyta</taxon>
        <taxon>Spermatophyta</taxon>
        <taxon>Magnoliopsida</taxon>
        <taxon>Liliopsida</taxon>
        <taxon>Zingiberales</taxon>
        <taxon>Musaceae</taxon>
        <taxon>Ensete</taxon>
    </lineage>
</organism>
<protein>
    <recommendedName>
        <fullName evidence="3">Reverse transcriptase domain-containing protein</fullName>
    </recommendedName>
</protein>
<dbReference type="Proteomes" id="UP000287651">
    <property type="component" value="Unassembled WGS sequence"/>
</dbReference>